<dbReference type="PANTHER" id="PTHR46313">
    <property type="match status" value="1"/>
</dbReference>
<reference evidence="2 3" key="1">
    <citation type="submission" date="2015-07" db="EMBL/GenBank/DDBJ databases">
        <title>Genome analysis of myxobacterium Chondromyces crocatus Cm c5 reveals a high potential for natural compound synthesis and the genetic basis for the loss of fruiting body formation.</title>
        <authorList>
            <person name="Zaburannyi N."/>
            <person name="Bunk B."/>
            <person name="Maier J."/>
            <person name="Overmann J."/>
            <person name="Mueller R."/>
        </authorList>
    </citation>
    <scope>NUCLEOTIDE SEQUENCE [LARGE SCALE GENOMIC DNA]</scope>
    <source>
        <strain evidence="2 3">Cm c5</strain>
    </source>
</reference>
<sequence>MPGSRGVHDGMTETACDVLVIGAGFGGLGAALALAERGARVVVCEALRYPGGCASTFERGGRKFEAGATLFSGLGEGQVFAQWLGRHGLSVEVDWLDPVVEVRSPGLRLPVCRDRAAFVASLCALPGAPEAELRAFFARQGRVAETLWALFDDPALLPPLGAGALLRHLGRAGRYAELLPLMGRSLGAALGRAGLGAFAPLRTYLDGLCQITVQCRADEAEAPFAMATMDYYWRGTGHVRGGVGALAWAMVEAVRRAGGEVRMASRVKGLARDGEGWRAETRSGVIRARHVVANLLPQDVRALLGAPLGALPRVDALANEVESGWGAAMLYLVARAPEGAGDEPVHLELVADHEAPFIEGNHVFVSISGAEDEGRAPEGHRTITTSTHVPLSTLRQQPKTESAAYVASVQARMRATIDALAPEWAAGVVEVMTASPRTFQRFTGRAGGAVGGIPRRAGLGHYLGAWPRAVMPGLWMVGDSVFPGQSTLATAVGGQRTAAQILRALDMAVP</sequence>
<dbReference type="GO" id="GO:0016116">
    <property type="term" value="P:carotenoid metabolic process"/>
    <property type="evidence" value="ECO:0007669"/>
    <property type="project" value="InterPro"/>
</dbReference>
<dbReference type="SUPFAM" id="SSF51905">
    <property type="entry name" value="FAD/NAD(P)-binding domain"/>
    <property type="match status" value="1"/>
</dbReference>
<dbReference type="PANTHER" id="PTHR46313:SF3">
    <property type="entry name" value="PROLYCOPENE ISOMERASE, CHLOROPLASTIC"/>
    <property type="match status" value="1"/>
</dbReference>
<proteinExistence type="predicted"/>
<feature type="domain" description="Amine oxidase" evidence="1">
    <location>
        <begin position="26"/>
        <end position="310"/>
    </location>
</feature>
<dbReference type="KEGG" id="ccro:CMC5_013260"/>
<evidence type="ECO:0000259" key="1">
    <source>
        <dbReference type="Pfam" id="PF01593"/>
    </source>
</evidence>
<dbReference type="Pfam" id="PF01593">
    <property type="entry name" value="Amino_oxidase"/>
    <property type="match status" value="1"/>
</dbReference>
<evidence type="ECO:0000313" key="2">
    <source>
        <dbReference type="EMBL" id="AKT37196.1"/>
    </source>
</evidence>
<evidence type="ECO:0000313" key="3">
    <source>
        <dbReference type="Proteomes" id="UP000067626"/>
    </source>
</evidence>
<dbReference type="STRING" id="52.CMC5_013260"/>
<keyword evidence="3" id="KW-1185">Reference proteome</keyword>
<gene>
    <name evidence="2" type="ORF">CMC5_013260</name>
</gene>
<name>A0A0K1E8J4_CHOCO</name>
<organism evidence="2 3">
    <name type="scientific">Chondromyces crocatus</name>
    <dbReference type="NCBI Taxonomy" id="52"/>
    <lineage>
        <taxon>Bacteria</taxon>
        <taxon>Pseudomonadati</taxon>
        <taxon>Myxococcota</taxon>
        <taxon>Polyangia</taxon>
        <taxon>Polyangiales</taxon>
        <taxon>Polyangiaceae</taxon>
        <taxon>Chondromyces</taxon>
    </lineage>
</organism>
<dbReference type="Gene3D" id="3.50.50.60">
    <property type="entry name" value="FAD/NAD(P)-binding domain"/>
    <property type="match status" value="2"/>
</dbReference>
<dbReference type="AlphaFoldDB" id="A0A0K1E8J4"/>
<dbReference type="InterPro" id="IPR036188">
    <property type="entry name" value="FAD/NAD-bd_sf"/>
</dbReference>
<accession>A0A0K1E8J4</accession>
<protein>
    <submittedName>
        <fullName evidence="2">FAD-dependent oxidoreductase</fullName>
    </submittedName>
</protein>
<dbReference type="GO" id="GO:0016491">
    <property type="term" value="F:oxidoreductase activity"/>
    <property type="evidence" value="ECO:0007669"/>
    <property type="project" value="InterPro"/>
</dbReference>
<dbReference type="InterPro" id="IPR045892">
    <property type="entry name" value="CrtISO-like"/>
</dbReference>
<dbReference type="EMBL" id="CP012159">
    <property type="protein sequence ID" value="AKT37196.1"/>
    <property type="molecule type" value="Genomic_DNA"/>
</dbReference>
<dbReference type="InterPro" id="IPR002937">
    <property type="entry name" value="Amino_oxidase"/>
</dbReference>
<dbReference type="Proteomes" id="UP000067626">
    <property type="component" value="Chromosome"/>
</dbReference>